<name>A0AAU8AEV5_9RHOB</name>
<sequence>MRAVDHAIERFPDHAEAVRRLYLSDERFRAICEDLSLALSSLHHFERHPDAGRRPEIDDFREVLRELEAEMRSHLNAALGG</sequence>
<proteinExistence type="predicted"/>
<protein>
    <submittedName>
        <fullName evidence="1">Uncharacterized protein</fullName>
    </submittedName>
</protein>
<gene>
    <name evidence="1" type="ORF">PVT71_10775</name>
</gene>
<dbReference type="RefSeq" id="WP_353471785.1">
    <property type="nucleotide sequence ID" value="NZ_CP123384.1"/>
</dbReference>
<dbReference type="AlphaFoldDB" id="A0AAU8AEV5"/>
<accession>A0AAU8AEV5</accession>
<evidence type="ECO:0000313" key="1">
    <source>
        <dbReference type="EMBL" id="XCC92958.1"/>
    </source>
</evidence>
<dbReference type="EMBL" id="CP123384">
    <property type="protein sequence ID" value="XCC92958.1"/>
    <property type="molecule type" value="Genomic_DNA"/>
</dbReference>
<organism evidence="1">
    <name type="scientific">Alloyangia sp. H15</name>
    <dbReference type="NCBI Taxonomy" id="3029062"/>
    <lineage>
        <taxon>Bacteria</taxon>
        <taxon>Pseudomonadati</taxon>
        <taxon>Pseudomonadota</taxon>
        <taxon>Alphaproteobacteria</taxon>
        <taxon>Rhodobacterales</taxon>
        <taxon>Roseobacteraceae</taxon>
        <taxon>Alloyangia</taxon>
    </lineage>
</organism>
<reference evidence="1" key="1">
    <citation type="submission" date="2023-02" db="EMBL/GenBank/DDBJ databases">
        <title>Description and genomic characterization of Salipiger bruguierae sp. nov., isolated from the sediment of mangrove plant Bruguiera sexangula.</title>
        <authorList>
            <person name="Long M."/>
        </authorList>
    </citation>
    <scope>NUCLEOTIDE SEQUENCE</scope>
    <source>
        <strain evidence="1">H15</strain>
    </source>
</reference>